<feature type="transmembrane region" description="Helical" evidence="8">
    <location>
        <begin position="293"/>
        <end position="311"/>
    </location>
</feature>
<feature type="transmembrane region" description="Helical" evidence="8">
    <location>
        <begin position="232"/>
        <end position="254"/>
    </location>
</feature>
<feature type="coiled-coil region" evidence="7">
    <location>
        <begin position="436"/>
        <end position="486"/>
    </location>
</feature>
<feature type="transmembrane region" description="Helical" evidence="8">
    <location>
        <begin position="346"/>
        <end position="368"/>
    </location>
</feature>
<feature type="transmembrane region" description="Helical" evidence="8">
    <location>
        <begin position="266"/>
        <end position="286"/>
    </location>
</feature>
<keyword evidence="12" id="KW-1185">Reference proteome</keyword>
<dbReference type="Gene3D" id="1.10.3210.10">
    <property type="entry name" value="Hypothetical protein af1432"/>
    <property type="match status" value="1"/>
</dbReference>
<dbReference type="SUPFAM" id="SSF49785">
    <property type="entry name" value="Galactose-binding domain-like"/>
    <property type="match status" value="1"/>
</dbReference>
<dbReference type="PROSITE" id="PS50125">
    <property type="entry name" value="GUANYLATE_CYCLASE_2"/>
    <property type="match status" value="1"/>
</dbReference>
<dbReference type="Gene3D" id="2.60.120.260">
    <property type="entry name" value="Galactose-binding domain-like"/>
    <property type="match status" value="1"/>
</dbReference>
<dbReference type="InterPro" id="IPR008979">
    <property type="entry name" value="Galactose-bd-like_sf"/>
</dbReference>
<dbReference type="InterPro" id="IPR006674">
    <property type="entry name" value="HD_domain"/>
</dbReference>
<evidence type="ECO:0000256" key="1">
    <source>
        <dbReference type="ARBA" id="ARBA00004370"/>
    </source>
</evidence>
<feature type="transmembrane region" description="Helical" evidence="8">
    <location>
        <begin position="317"/>
        <end position="334"/>
    </location>
</feature>
<dbReference type="CDD" id="cd00077">
    <property type="entry name" value="HDc"/>
    <property type="match status" value="1"/>
</dbReference>
<evidence type="ECO:0000256" key="9">
    <source>
        <dbReference type="SAM" id="SignalP"/>
    </source>
</evidence>
<dbReference type="SUPFAM" id="SSF55073">
    <property type="entry name" value="Nucleotide cyclase"/>
    <property type="match status" value="1"/>
</dbReference>
<evidence type="ECO:0000256" key="6">
    <source>
        <dbReference type="ARBA" id="ARBA00023239"/>
    </source>
</evidence>
<evidence type="ECO:0000313" key="12">
    <source>
        <dbReference type="Proteomes" id="UP001317001"/>
    </source>
</evidence>
<dbReference type="PANTHER" id="PTHR11920:SF335">
    <property type="entry name" value="GUANYLATE CYCLASE"/>
    <property type="match status" value="1"/>
</dbReference>
<gene>
    <name evidence="11" type="ORF">NPX36_00395</name>
</gene>
<protein>
    <submittedName>
        <fullName evidence="11">HD domain-containing protein</fullName>
    </submittedName>
</protein>
<comment type="subcellular location">
    <subcellularLocation>
        <location evidence="1">Membrane</location>
    </subcellularLocation>
</comment>
<evidence type="ECO:0000313" key="11">
    <source>
        <dbReference type="EMBL" id="UUV21551.1"/>
    </source>
</evidence>
<evidence type="ECO:0000256" key="4">
    <source>
        <dbReference type="ARBA" id="ARBA00022989"/>
    </source>
</evidence>
<dbReference type="Proteomes" id="UP001317001">
    <property type="component" value="Chromosome"/>
</dbReference>
<feature type="signal peptide" evidence="9">
    <location>
        <begin position="1"/>
        <end position="18"/>
    </location>
</feature>
<dbReference type="SMART" id="SM00044">
    <property type="entry name" value="CYCc"/>
    <property type="match status" value="1"/>
</dbReference>
<proteinExistence type="predicted"/>
<dbReference type="RefSeq" id="WP_257499476.1">
    <property type="nucleotide sequence ID" value="NZ_CP102382.1"/>
</dbReference>
<dbReference type="CDD" id="cd07302">
    <property type="entry name" value="CHD"/>
    <property type="match status" value="1"/>
</dbReference>
<evidence type="ECO:0000256" key="3">
    <source>
        <dbReference type="ARBA" id="ARBA00022741"/>
    </source>
</evidence>
<reference evidence="11 12" key="1">
    <citation type="submission" date="2022-08" db="EMBL/GenBank/DDBJ databases">
        <title>Myroides zhujiangensis sp. nov., a novel bacterium isolated from sediment in the Pearl River Estuary.</title>
        <authorList>
            <person name="Cui L."/>
        </authorList>
    </citation>
    <scope>NUCLEOTIDE SEQUENCE [LARGE SCALE GENOMIC DNA]</scope>
    <source>
        <strain evidence="11 12">SCSIO 72103</strain>
    </source>
</reference>
<feature type="domain" description="Guanylate cyclase" evidence="10">
    <location>
        <begin position="516"/>
        <end position="647"/>
    </location>
</feature>
<dbReference type="InterPro" id="IPR001054">
    <property type="entry name" value="A/G_cyclase"/>
</dbReference>
<dbReference type="InterPro" id="IPR003607">
    <property type="entry name" value="HD/PDEase_dom"/>
</dbReference>
<dbReference type="InterPro" id="IPR029787">
    <property type="entry name" value="Nucleotide_cyclase"/>
</dbReference>
<dbReference type="Pfam" id="PF01966">
    <property type="entry name" value="HD"/>
    <property type="match status" value="1"/>
</dbReference>
<dbReference type="Gene3D" id="3.30.70.1230">
    <property type="entry name" value="Nucleotide cyclase"/>
    <property type="match status" value="1"/>
</dbReference>
<keyword evidence="9" id="KW-0732">Signal</keyword>
<evidence type="ECO:0000259" key="10">
    <source>
        <dbReference type="PROSITE" id="PS50125"/>
    </source>
</evidence>
<feature type="transmembrane region" description="Helical" evidence="8">
    <location>
        <begin position="388"/>
        <end position="414"/>
    </location>
</feature>
<accession>A0ABY5NSL4</accession>
<dbReference type="PANTHER" id="PTHR11920">
    <property type="entry name" value="GUANYLYL CYCLASE"/>
    <property type="match status" value="1"/>
</dbReference>
<dbReference type="Pfam" id="PF00211">
    <property type="entry name" value="Guanylate_cyc"/>
    <property type="match status" value="1"/>
</dbReference>
<name>A0ABY5NSL4_9FLAO</name>
<dbReference type="EMBL" id="CP102382">
    <property type="protein sequence ID" value="UUV21551.1"/>
    <property type="molecule type" value="Genomic_DNA"/>
</dbReference>
<feature type="chain" id="PRO_5046486641" evidence="9">
    <location>
        <begin position="19"/>
        <end position="886"/>
    </location>
</feature>
<keyword evidence="6" id="KW-0456">Lyase</keyword>
<keyword evidence="7" id="KW-0175">Coiled coil</keyword>
<keyword evidence="3" id="KW-0547">Nucleotide-binding</keyword>
<feature type="transmembrane region" description="Helical" evidence="8">
    <location>
        <begin position="203"/>
        <end position="225"/>
    </location>
</feature>
<evidence type="ECO:0000256" key="5">
    <source>
        <dbReference type="ARBA" id="ARBA00023136"/>
    </source>
</evidence>
<dbReference type="SUPFAM" id="SSF109604">
    <property type="entry name" value="HD-domain/PDEase-like"/>
    <property type="match status" value="1"/>
</dbReference>
<evidence type="ECO:0000256" key="2">
    <source>
        <dbReference type="ARBA" id="ARBA00022692"/>
    </source>
</evidence>
<sequence>MKKLIQFIVFLLCISSFAQTNDSLPKFSMKSINESESYFTKLHGWKFQQGTNDEWKNSDFNDNSWTIIKTDTFGNTIKTKINFDKIGWFRNSFVVDSTIVGVPLGFSVNLSGAYSIYLDGKLLKTFGKFSSENNAKVGVFTINELNTPYIDFVFENPGKHTFAIKYENDEIKTTDSFFDFEFKITKIGNALGNTQSKNMTSSVIMIIGMVFLTLSVFHLILFLFYREFKPNLFFSLFSFSMAGIFIGLSSIFMVSNVMYEDVLNKFVIFLVCLAGFALSGLVNKLFSKDKRRFKVFSILSAVAVVILFFSIDVSGFMVPFLFFFACIESTVLLIKAILKKVKGARILASGIFLTIFFFVLAIIVFMIFSKNGTLKLGNAQSETVNILLVIVFFGFILSIFSIPFSMSAYLAWYFSYINKENEEKLLEVEELNAHHLHQEKEKLVIIENINQELETQVENRKKEIEIQKNEIEIQNGKLDVERLKSEQLLLNILPEEIALELKEKGKTQSKFFDSVTILFTDFKDFTKLTEKVSSTELIEELNYCFKEFDRIISKYGIEKIKTIGDAYMAVSGLPAKDEKHAVKMVYAALEIRDFMETYKQKRIAEGKEYFEMRIGINSGEVVAGIVGIKKFAYDVWGSAVNIAAEMEVHGAIGKVNISENTQKLIKNIFDTELRPEKLQDSQVNMYFAEYKQPSVNFKKVQQFIVEKQINELPKHLHYHNINHILDVHDAVIRYARLEGIDSKNTELLQVAALFHDSGFIVQAEGHEEISCDFAAQYLPDFGYSTNEIEKIKGMIRATKIPQSPTSHLEQIIADADLDYLGRTDFEEISNGLFEELKAENKIADVDTWNNIQVSFFEKHNYFTESAKRLRNDKKQQNLETIKKQIS</sequence>
<dbReference type="InterPro" id="IPR050401">
    <property type="entry name" value="Cyclic_nucleotide_synthase"/>
</dbReference>
<keyword evidence="4 8" id="KW-1133">Transmembrane helix</keyword>
<evidence type="ECO:0000256" key="7">
    <source>
        <dbReference type="SAM" id="Coils"/>
    </source>
</evidence>
<keyword evidence="5 8" id="KW-0472">Membrane</keyword>
<keyword evidence="2 8" id="KW-0812">Transmembrane</keyword>
<evidence type="ECO:0000256" key="8">
    <source>
        <dbReference type="SAM" id="Phobius"/>
    </source>
</evidence>
<organism evidence="11 12">
    <name type="scientific">Paenimyroides aestuarii</name>
    <dbReference type="NCBI Taxonomy" id="2968490"/>
    <lineage>
        <taxon>Bacteria</taxon>
        <taxon>Pseudomonadati</taxon>
        <taxon>Bacteroidota</taxon>
        <taxon>Flavobacteriia</taxon>
        <taxon>Flavobacteriales</taxon>
        <taxon>Flavobacteriaceae</taxon>
        <taxon>Paenimyroides</taxon>
    </lineage>
</organism>